<protein>
    <submittedName>
        <fullName evidence="1">DUF1015 domain-containing protein</fullName>
    </submittedName>
</protein>
<dbReference type="PANTHER" id="PTHR36454:SF1">
    <property type="entry name" value="DUF1015 DOMAIN-CONTAINING PROTEIN"/>
    <property type="match status" value="1"/>
</dbReference>
<dbReference type="EMBL" id="DSGB01000002">
    <property type="protein sequence ID" value="HER95270.1"/>
    <property type="molecule type" value="Genomic_DNA"/>
</dbReference>
<name>A0A7V2F6G6_RHOMR</name>
<dbReference type="PIRSF" id="PIRSF033563">
    <property type="entry name" value="UCP033563"/>
    <property type="match status" value="1"/>
</dbReference>
<comment type="caution">
    <text evidence="1">The sequence shown here is derived from an EMBL/GenBank/DDBJ whole genome shotgun (WGS) entry which is preliminary data.</text>
</comment>
<organism evidence="1">
    <name type="scientific">Rhodothermus marinus</name>
    <name type="common">Rhodothermus obamensis</name>
    <dbReference type="NCBI Taxonomy" id="29549"/>
    <lineage>
        <taxon>Bacteria</taxon>
        <taxon>Pseudomonadati</taxon>
        <taxon>Rhodothermota</taxon>
        <taxon>Rhodothermia</taxon>
        <taxon>Rhodothermales</taxon>
        <taxon>Rhodothermaceae</taxon>
        <taxon>Rhodothermus</taxon>
    </lineage>
</organism>
<dbReference type="InterPro" id="IPR008323">
    <property type="entry name" value="UCP033563"/>
</dbReference>
<proteinExistence type="predicted"/>
<evidence type="ECO:0000313" key="1">
    <source>
        <dbReference type="EMBL" id="HER95270.1"/>
    </source>
</evidence>
<dbReference type="AlphaFoldDB" id="A0A7V2F6G6"/>
<reference evidence="1" key="1">
    <citation type="journal article" date="2020" name="mSystems">
        <title>Genome- and Community-Level Interaction Insights into Carbon Utilization and Element Cycling Functions of Hydrothermarchaeota in Hydrothermal Sediment.</title>
        <authorList>
            <person name="Zhou Z."/>
            <person name="Liu Y."/>
            <person name="Xu W."/>
            <person name="Pan J."/>
            <person name="Luo Z.H."/>
            <person name="Li M."/>
        </authorList>
    </citation>
    <scope>NUCLEOTIDE SEQUENCE [LARGE SCALE GENOMIC DNA]</scope>
    <source>
        <strain evidence="1">SpSt-143</strain>
    </source>
</reference>
<gene>
    <name evidence="1" type="ORF">ENO59_01925</name>
</gene>
<dbReference type="Pfam" id="PF06245">
    <property type="entry name" value="DUF1015"/>
    <property type="match status" value="1"/>
</dbReference>
<dbReference type="PANTHER" id="PTHR36454">
    <property type="entry name" value="LMO2823 PROTEIN"/>
    <property type="match status" value="1"/>
</dbReference>
<sequence>MSLLYPFRALRPVPHQAAQVASPPYDVIRTEEARRLAEGKPWSFLHVIRPEIDLPEGTDEHDPAVYAKGAENLRRFREAGILIQDEVPSLYLYRQQMDRHVQTGIFGCVPVSAYEDGRIVRHEKTQPDKEEDRTRHILAQRAHAEPVMLAFPPQAPLEALMARWTAQPPMYDFTAEDGVRHTVWRVPDPEALIAAFASVNRLYVADGHHRCAAASRAAAQLRAQGVGTAGLAEYEIFPAVLFPLHTLRILPYHRIVRRLPMTPEAFLRALETRMHVIRQVPNPTPPAKGTVALYLAGSWHWATLPPTQRSTVADQLDVARLNEHILEPILGIVDPRTDPNLDFVGGIRGLEALKQEVDQGRAALAIAMYPTSIEELVAVSDAGLLMPPKSTWFEPKLRSGLLVHVFD</sequence>
<accession>A0A7V2F6G6</accession>